<proteinExistence type="predicted"/>
<dbReference type="EMBL" id="JADGJD010000624">
    <property type="protein sequence ID" value="KAJ3049579.1"/>
    <property type="molecule type" value="Genomic_DNA"/>
</dbReference>
<accession>A0AAD5X0F9</accession>
<name>A0AAD5X0F9_9FUNG</name>
<keyword evidence="2" id="KW-1185">Reference proteome</keyword>
<evidence type="ECO:0000313" key="1">
    <source>
        <dbReference type="EMBL" id="KAJ3049579.1"/>
    </source>
</evidence>
<reference evidence="1" key="1">
    <citation type="submission" date="2020-05" db="EMBL/GenBank/DDBJ databases">
        <title>Phylogenomic resolution of chytrid fungi.</title>
        <authorList>
            <person name="Stajich J.E."/>
            <person name="Amses K."/>
            <person name="Simmons R."/>
            <person name="Seto K."/>
            <person name="Myers J."/>
            <person name="Bonds A."/>
            <person name="Quandt C.A."/>
            <person name="Barry K."/>
            <person name="Liu P."/>
            <person name="Grigoriev I."/>
            <person name="Longcore J.E."/>
            <person name="James T.Y."/>
        </authorList>
    </citation>
    <scope>NUCLEOTIDE SEQUENCE</scope>
    <source>
        <strain evidence="1">JEL0318</strain>
    </source>
</reference>
<evidence type="ECO:0000313" key="2">
    <source>
        <dbReference type="Proteomes" id="UP001212841"/>
    </source>
</evidence>
<dbReference type="Proteomes" id="UP001212841">
    <property type="component" value="Unassembled WGS sequence"/>
</dbReference>
<comment type="caution">
    <text evidence="1">The sequence shown here is derived from an EMBL/GenBank/DDBJ whole genome shotgun (WGS) entry which is preliminary data.</text>
</comment>
<protein>
    <submittedName>
        <fullName evidence="1">Uncharacterized protein</fullName>
    </submittedName>
</protein>
<organism evidence="1 2">
    <name type="scientific">Rhizophlyctis rosea</name>
    <dbReference type="NCBI Taxonomy" id="64517"/>
    <lineage>
        <taxon>Eukaryota</taxon>
        <taxon>Fungi</taxon>
        <taxon>Fungi incertae sedis</taxon>
        <taxon>Chytridiomycota</taxon>
        <taxon>Chytridiomycota incertae sedis</taxon>
        <taxon>Chytridiomycetes</taxon>
        <taxon>Rhizophlyctidales</taxon>
        <taxon>Rhizophlyctidaceae</taxon>
        <taxon>Rhizophlyctis</taxon>
    </lineage>
</organism>
<sequence>MTLALHISLKDPFYSYHDSSTLLITRRQGLAHITSPHPSIWIPRHALVDYLLLFLSSNTTANHRIEMTLHTLKPSKSHLASHRFDIRVSPPAPLLERWSEVREWHMTQARTQRENRGEPPITGRAAIETEERMIRQRHSETLQEFLRTARSFEDLESMLERTLKRYVNVLFSVLNKHDDTPLNLSELSYLACSETDRATVRSPSSISS</sequence>
<gene>
    <name evidence="1" type="ORF">HK097_009449</name>
</gene>
<dbReference type="AlphaFoldDB" id="A0AAD5X0F9"/>